<evidence type="ECO:0000313" key="2">
    <source>
        <dbReference type="Proteomes" id="UP001317613"/>
    </source>
</evidence>
<accession>A0AC59HQ00</accession>
<sequence>MNYVFVPKTHIVEFGGRAVVHHLETLNEAKYNKYIYISNTQILGHKNNNTASKTFVLTRVYAI</sequence>
<organism evidence="1 2">
    <name type="scientific">Enterococcus faecalis</name>
    <name type="common">Streptococcus faecalis</name>
    <dbReference type="NCBI Taxonomy" id="1351"/>
    <lineage>
        <taxon>Bacteria</taxon>
        <taxon>Bacillati</taxon>
        <taxon>Bacillota</taxon>
        <taxon>Bacilli</taxon>
        <taxon>Lactobacillales</taxon>
        <taxon>Enterococcaceae</taxon>
        <taxon>Enterococcus</taxon>
    </lineage>
</organism>
<protein>
    <submittedName>
        <fullName evidence="1">Uncharacterized protein</fullName>
    </submittedName>
</protein>
<dbReference type="Proteomes" id="UP001317613">
    <property type="component" value="Chromosome"/>
</dbReference>
<evidence type="ECO:0000313" key="1">
    <source>
        <dbReference type="EMBL" id="BDQ61801.1"/>
    </source>
</evidence>
<gene>
    <name evidence="1" type="ORF">EfsSVR2332_18790</name>
</gene>
<reference evidence="1" key="1">
    <citation type="submission" date="2022-08" db="EMBL/GenBank/DDBJ databases">
        <title>Molecular epidemiological analysis of five strains of VanD-type vancomycin-resistant Enterococcus faecalis.</title>
        <authorList>
            <person name="Mimura K."/>
            <person name="Hashimoto Y."/>
            <person name="Tomita H."/>
        </authorList>
    </citation>
    <scope>NUCLEOTIDE SEQUENCE</scope>
    <source>
        <strain evidence="1">SVR2332</strain>
    </source>
</reference>
<dbReference type="EMBL" id="AP026729">
    <property type="protein sequence ID" value="BDQ61801.1"/>
    <property type="molecule type" value="Genomic_DNA"/>
</dbReference>
<name>A0AC59HQ00_ENTFL</name>
<proteinExistence type="predicted"/>